<dbReference type="SUPFAM" id="SSF56112">
    <property type="entry name" value="Protein kinase-like (PK-like)"/>
    <property type="match status" value="1"/>
</dbReference>
<dbReference type="Proteomes" id="UP001372338">
    <property type="component" value="Unassembled WGS sequence"/>
</dbReference>
<evidence type="ECO:0000313" key="2">
    <source>
        <dbReference type="EMBL" id="KAK7244145.1"/>
    </source>
</evidence>
<dbReference type="PROSITE" id="PS50011">
    <property type="entry name" value="PROTEIN_KINASE_DOM"/>
    <property type="match status" value="1"/>
</dbReference>
<organism evidence="2 3">
    <name type="scientific">Crotalaria pallida</name>
    <name type="common">Smooth rattlebox</name>
    <name type="synonym">Crotalaria striata</name>
    <dbReference type="NCBI Taxonomy" id="3830"/>
    <lineage>
        <taxon>Eukaryota</taxon>
        <taxon>Viridiplantae</taxon>
        <taxon>Streptophyta</taxon>
        <taxon>Embryophyta</taxon>
        <taxon>Tracheophyta</taxon>
        <taxon>Spermatophyta</taxon>
        <taxon>Magnoliopsida</taxon>
        <taxon>eudicotyledons</taxon>
        <taxon>Gunneridae</taxon>
        <taxon>Pentapetalae</taxon>
        <taxon>rosids</taxon>
        <taxon>fabids</taxon>
        <taxon>Fabales</taxon>
        <taxon>Fabaceae</taxon>
        <taxon>Papilionoideae</taxon>
        <taxon>50 kb inversion clade</taxon>
        <taxon>genistoids sensu lato</taxon>
        <taxon>core genistoids</taxon>
        <taxon>Crotalarieae</taxon>
        <taxon>Crotalaria</taxon>
    </lineage>
</organism>
<accession>A0AAN9E0Z1</accession>
<dbReference type="GO" id="GO:0004672">
    <property type="term" value="F:protein kinase activity"/>
    <property type="evidence" value="ECO:0007669"/>
    <property type="project" value="InterPro"/>
</dbReference>
<feature type="domain" description="Protein kinase" evidence="1">
    <location>
        <begin position="1"/>
        <end position="96"/>
    </location>
</feature>
<dbReference type="EMBL" id="JAYWIO010000008">
    <property type="protein sequence ID" value="KAK7244145.1"/>
    <property type="molecule type" value="Genomic_DNA"/>
</dbReference>
<protein>
    <recommendedName>
        <fullName evidence="1">Protein kinase domain-containing protein</fullName>
    </recommendedName>
</protein>
<dbReference type="InterPro" id="IPR000719">
    <property type="entry name" value="Prot_kinase_dom"/>
</dbReference>
<keyword evidence="3" id="KW-1185">Reference proteome</keyword>
<reference evidence="2 3" key="1">
    <citation type="submission" date="2024-01" db="EMBL/GenBank/DDBJ databases">
        <title>The genomes of 5 underutilized Papilionoideae crops provide insights into root nodulation and disease resistanc.</title>
        <authorList>
            <person name="Yuan L."/>
        </authorList>
    </citation>
    <scope>NUCLEOTIDE SEQUENCE [LARGE SCALE GENOMIC DNA]</scope>
    <source>
        <strain evidence="2">ZHUSHIDOU_FW_LH</strain>
        <tissue evidence="2">Leaf</tissue>
    </source>
</reference>
<sequence>MEYGPFNDPVIQSYTRHIARDVKGVNILVDPNGEIELVDFGMAKHGYCYWLRSKHHEWFWLSLMLPAIDQSLMREAEVHTLTFILDLRSQTFLLIA</sequence>
<evidence type="ECO:0000313" key="3">
    <source>
        <dbReference type="Proteomes" id="UP001372338"/>
    </source>
</evidence>
<name>A0AAN9E0Z1_CROPI</name>
<comment type="caution">
    <text evidence="2">The sequence shown here is derived from an EMBL/GenBank/DDBJ whole genome shotgun (WGS) entry which is preliminary data.</text>
</comment>
<proteinExistence type="predicted"/>
<evidence type="ECO:0000259" key="1">
    <source>
        <dbReference type="PROSITE" id="PS50011"/>
    </source>
</evidence>
<dbReference type="AlphaFoldDB" id="A0AAN9E0Z1"/>
<dbReference type="Gene3D" id="1.10.510.10">
    <property type="entry name" value="Transferase(Phosphotransferase) domain 1"/>
    <property type="match status" value="1"/>
</dbReference>
<dbReference type="GO" id="GO:0005524">
    <property type="term" value="F:ATP binding"/>
    <property type="evidence" value="ECO:0007669"/>
    <property type="project" value="InterPro"/>
</dbReference>
<dbReference type="InterPro" id="IPR011009">
    <property type="entry name" value="Kinase-like_dom_sf"/>
</dbReference>
<gene>
    <name evidence="2" type="ORF">RIF29_38963</name>
</gene>